<dbReference type="EMBL" id="CP118157">
    <property type="protein sequence ID" value="WOF23210.1"/>
    <property type="molecule type" value="Genomic_DNA"/>
</dbReference>
<name>A0AA97FJ34_9MICO</name>
<organism evidence="3 4">
    <name type="scientific">Microbacterium betulae</name>
    <dbReference type="NCBI Taxonomy" id="2981139"/>
    <lineage>
        <taxon>Bacteria</taxon>
        <taxon>Bacillati</taxon>
        <taxon>Actinomycetota</taxon>
        <taxon>Actinomycetes</taxon>
        <taxon>Micrococcales</taxon>
        <taxon>Microbacteriaceae</taxon>
        <taxon>Microbacterium</taxon>
    </lineage>
</organism>
<dbReference type="PANTHER" id="PTHR48081">
    <property type="entry name" value="AB HYDROLASE SUPERFAMILY PROTEIN C4A8.06C"/>
    <property type="match status" value="1"/>
</dbReference>
<protein>
    <submittedName>
        <fullName evidence="3">Alpha/beta hydrolase</fullName>
    </submittedName>
</protein>
<keyword evidence="4" id="KW-1185">Reference proteome</keyword>
<dbReference type="Pfam" id="PF07859">
    <property type="entry name" value="Abhydrolase_3"/>
    <property type="match status" value="1"/>
</dbReference>
<dbReference type="Proteomes" id="UP001305498">
    <property type="component" value="Chromosome"/>
</dbReference>
<keyword evidence="1 3" id="KW-0378">Hydrolase</keyword>
<dbReference type="InterPro" id="IPR050300">
    <property type="entry name" value="GDXG_lipolytic_enzyme"/>
</dbReference>
<sequence>MSLLTTPAVANAIARLIQRGPGPRIRAEIAFAELSAETRSLTVPTRHGDVGATLYLPAEPASSPPALYVNFHGGGYVIRHPEQDDPLCRYLAAHAGVAVLNVDYDVAPGHPFPVAVEEAYDAVVWAAGRDGTWDGSRIVVGGQSAGGGLAAAVARQALEHGSPALALQVLHYPPLDVTTPGDEKHAAGRSIISVPLTRIFDTAYAPRPDQKRHRLASPAWGANADGIEGIAPALVITCGLDRLHDEGVRYADRLREAGALAEHVDLRGVDHGYSIMGSDRATVERSYRLIAGHVRRAARPGDAGHA</sequence>
<dbReference type="KEGG" id="mbet:N8K70_00650"/>
<gene>
    <name evidence="3" type="ORF">N8K70_00650</name>
</gene>
<dbReference type="AlphaFoldDB" id="A0AA97FJ34"/>
<evidence type="ECO:0000259" key="2">
    <source>
        <dbReference type="Pfam" id="PF07859"/>
    </source>
</evidence>
<dbReference type="PANTHER" id="PTHR48081:SF8">
    <property type="entry name" value="ALPHA_BETA HYDROLASE FOLD-3 DOMAIN-CONTAINING PROTEIN-RELATED"/>
    <property type="match status" value="1"/>
</dbReference>
<dbReference type="InterPro" id="IPR029058">
    <property type="entry name" value="AB_hydrolase_fold"/>
</dbReference>
<reference evidence="3 4" key="1">
    <citation type="submission" date="2023-02" db="EMBL/GenBank/DDBJ databases">
        <title>Microbacterium betulae sp. nov., isolated from birch wood.</title>
        <authorList>
            <person name="Pasciak M."/>
            <person name="Pawlik K.J."/>
            <person name="Martynowski D."/>
            <person name="Laczmanski L."/>
            <person name="Ciekot J."/>
            <person name="Szponar B."/>
            <person name="Wojcik-Fatla A."/>
            <person name="Mackiewicz B."/>
            <person name="Farian E."/>
            <person name="Cholewa G."/>
            <person name="Cholewa A."/>
            <person name="Dutkiewicz J."/>
        </authorList>
    </citation>
    <scope>NUCLEOTIDE SEQUENCE [LARGE SCALE GENOMIC DNA]</scope>
    <source>
        <strain evidence="3 4">AB</strain>
    </source>
</reference>
<evidence type="ECO:0000256" key="1">
    <source>
        <dbReference type="ARBA" id="ARBA00022801"/>
    </source>
</evidence>
<evidence type="ECO:0000313" key="3">
    <source>
        <dbReference type="EMBL" id="WOF23210.1"/>
    </source>
</evidence>
<dbReference type="Gene3D" id="3.40.50.1820">
    <property type="entry name" value="alpha/beta hydrolase"/>
    <property type="match status" value="1"/>
</dbReference>
<dbReference type="InterPro" id="IPR013094">
    <property type="entry name" value="AB_hydrolase_3"/>
</dbReference>
<feature type="domain" description="Alpha/beta hydrolase fold-3" evidence="2">
    <location>
        <begin position="69"/>
        <end position="273"/>
    </location>
</feature>
<evidence type="ECO:0000313" key="4">
    <source>
        <dbReference type="Proteomes" id="UP001305498"/>
    </source>
</evidence>
<dbReference type="RefSeq" id="WP_317139681.1">
    <property type="nucleotide sequence ID" value="NZ_CP118157.1"/>
</dbReference>
<dbReference type="SUPFAM" id="SSF53474">
    <property type="entry name" value="alpha/beta-Hydrolases"/>
    <property type="match status" value="1"/>
</dbReference>
<proteinExistence type="predicted"/>
<accession>A0AA97FJ34</accession>
<dbReference type="GO" id="GO:0016787">
    <property type="term" value="F:hydrolase activity"/>
    <property type="evidence" value="ECO:0007669"/>
    <property type="project" value="UniProtKB-KW"/>
</dbReference>